<dbReference type="OrthoDB" id="5061070at2759"/>
<reference evidence="2 3" key="1">
    <citation type="submission" date="2014-04" db="EMBL/GenBank/DDBJ databases">
        <title>A new species of microsporidia sheds light on the evolution of extreme parasitism.</title>
        <authorList>
            <person name="Haag K.L."/>
            <person name="James T.Y."/>
            <person name="Larsson R."/>
            <person name="Schaer T.M."/>
            <person name="Refardt D."/>
            <person name="Pombert J.-F."/>
            <person name="Ebert D."/>
        </authorList>
    </citation>
    <scope>NUCLEOTIDE SEQUENCE [LARGE SCALE GENOMIC DNA]</scope>
    <source>
        <strain evidence="2 3">UGP3</strain>
        <tissue evidence="2">Spores</tissue>
    </source>
</reference>
<feature type="domain" description="GED" evidence="1">
    <location>
        <begin position="1"/>
        <end position="68"/>
    </location>
</feature>
<dbReference type="AlphaFoldDB" id="A0A098VVC4"/>
<protein>
    <submittedName>
        <fullName evidence="2">Putative vacuolar protein sorting-associated protein 1</fullName>
    </submittedName>
</protein>
<sequence length="68" mass="8011">MDLVPKSIMLHLVNSSMDEMQRTLLNDLYKMDQSEDLLKEPEHIVKRRREVKRMIEALNKADDILSSV</sequence>
<gene>
    <name evidence="2" type="ORF">DI09_12p350</name>
</gene>
<keyword evidence="3" id="KW-1185">Reference proteome</keyword>
<proteinExistence type="predicted"/>
<name>A0A098VVC4_9MICR</name>
<accession>A0A098VVC4</accession>
<evidence type="ECO:0000313" key="2">
    <source>
        <dbReference type="EMBL" id="KGG52867.1"/>
    </source>
</evidence>
<dbReference type="GO" id="GO:0005525">
    <property type="term" value="F:GTP binding"/>
    <property type="evidence" value="ECO:0007669"/>
    <property type="project" value="InterPro"/>
</dbReference>
<comment type="caution">
    <text evidence="2">The sequence shown here is derived from an EMBL/GenBank/DDBJ whole genome shotgun (WGS) entry which is preliminary data.</text>
</comment>
<dbReference type="VEuPathDB" id="MicrosporidiaDB:DI09_12p350"/>
<dbReference type="Pfam" id="PF02212">
    <property type="entry name" value="GED"/>
    <property type="match status" value="1"/>
</dbReference>
<dbReference type="InterPro" id="IPR003130">
    <property type="entry name" value="GED"/>
</dbReference>
<dbReference type="PROSITE" id="PS51388">
    <property type="entry name" value="GED"/>
    <property type="match status" value="1"/>
</dbReference>
<dbReference type="EMBL" id="JMKJ01000033">
    <property type="protein sequence ID" value="KGG52867.1"/>
    <property type="molecule type" value="Genomic_DNA"/>
</dbReference>
<dbReference type="Gene3D" id="1.20.120.1240">
    <property type="entry name" value="Dynamin, middle domain"/>
    <property type="match status" value="1"/>
</dbReference>
<organism evidence="2 3">
    <name type="scientific">Mitosporidium daphniae</name>
    <dbReference type="NCBI Taxonomy" id="1485682"/>
    <lineage>
        <taxon>Eukaryota</taxon>
        <taxon>Fungi</taxon>
        <taxon>Fungi incertae sedis</taxon>
        <taxon>Microsporidia</taxon>
        <taxon>Mitosporidium</taxon>
    </lineage>
</organism>
<evidence type="ECO:0000313" key="3">
    <source>
        <dbReference type="Proteomes" id="UP000029725"/>
    </source>
</evidence>
<dbReference type="Proteomes" id="UP000029725">
    <property type="component" value="Unassembled WGS sequence"/>
</dbReference>
<dbReference type="SMART" id="SM00302">
    <property type="entry name" value="GED"/>
    <property type="match status" value="1"/>
</dbReference>
<dbReference type="GeneID" id="25258265"/>
<dbReference type="RefSeq" id="XP_013239294.1">
    <property type="nucleotide sequence ID" value="XM_013383840.1"/>
</dbReference>
<dbReference type="GO" id="GO:0003924">
    <property type="term" value="F:GTPase activity"/>
    <property type="evidence" value="ECO:0007669"/>
    <property type="project" value="InterPro"/>
</dbReference>
<dbReference type="HOGENOM" id="CLU_2794491_0_0_1"/>
<dbReference type="InterPro" id="IPR020850">
    <property type="entry name" value="GED_dom"/>
</dbReference>
<evidence type="ECO:0000259" key="1">
    <source>
        <dbReference type="PROSITE" id="PS51388"/>
    </source>
</evidence>